<comment type="caution">
    <text evidence="1">The sequence shown here is derived from an EMBL/GenBank/DDBJ whole genome shotgun (WGS) entry which is preliminary data.</text>
</comment>
<keyword evidence="2" id="KW-1185">Reference proteome</keyword>
<name>A0ABT6HG38_9ACTN</name>
<dbReference type="Proteomes" id="UP001223144">
    <property type="component" value="Unassembled WGS sequence"/>
</dbReference>
<proteinExistence type="predicted"/>
<organism evidence="1 2">
    <name type="scientific">Streptomyces chengmaiensis</name>
    <dbReference type="NCBI Taxonomy" id="3040919"/>
    <lineage>
        <taxon>Bacteria</taxon>
        <taxon>Bacillati</taxon>
        <taxon>Actinomycetota</taxon>
        <taxon>Actinomycetes</taxon>
        <taxon>Kitasatosporales</taxon>
        <taxon>Streptomycetaceae</taxon>
        <taxon>Streptomyces</taxon>
    </lineage>
</organism>
<evidence type="ECO:0008006" key="3">
    <source>
        <dbReference type="Google" id="ProtNLM"/>
    </source>
</evidence>
<accession>A0ABT6HG38</accession>
<dbReference type="EMBL" id="JARWBG010000002">
    <property type="protein sequence ID" value="MDH2387732.1"/>
    <property type="molecule type" value="Genomic_DNA"/>
</dbReference>
<gene>
    <name evidence="1" type="ORF">QCN29_02795</name>
</gene>
<evidence type="ECO:0000313" key="2">
    <source>
        <dbReference type="Proteomes" id="UP001223144"/>
    </source>
</evidence>
<sequence length="105" mass="12146">MSKPNTRRLDREIQQTERKLEAVRKQEMWPLTGRERRQVVSALAGGSYKVVRGKSPGRAERKLETLWQSVLNRLTTELTALQTERQRIVNEAATAKAAKKSSIWW</sequence>
<reference evidence="1 2" key="1">
    <citation type="submission" date="2023-04" db="EMBL/GenBank/DDBJ databases">
        <title>Streptomyces chengmaiensis sp. nov. isolated from the stem of mangrove plant in Hainan.</title>
        <authorList>
            <person name="Huang X."/>
            <person name="Zhou S."/>
            <person name="Chu X."/>
            <person name="Xie Y."/>
            <person name="Lin Y."/>
        </authorList>
    </citation>
    <scope>NUCLEOTIDE SEQUENCE [LARGE SCALE GENOMIC DNA]</scope>
    <source>
        <strain evidence="1 2">HNM0663</strain>
    </source>
</reference>
<evidence type="ECO:0000313" key="1">
    <source>
        <dbReference type="EMBL" id="MDH2387732.1"/>
    </source>
</evidence>
<protein>
    <recommendedName>
        <fullName evidence="3">Mobilization protein</fullName>
    </recommendedName>
</protein>
<dbReference type="RefSeq" id="WP_279926015.1">
    <property type="nucleotide sequence ID" value="NZ_JARWBG010000002.1"/>
</dbReference>